<gene>
    <name evidence="1" type="ORF">MYF79_14410</name>
</gene>
<keyword evidence="2" id="KW-1185">Reference proteome</keyword>
<accession>A0ABY4I9C0</accession>
<sequence>MLRLPQHIKGWAMLFMLLIPYHLLLAQSSTTFDLTSPATIYEPSKKATEMVRVADIPVSYYTGKPDISFPLYEIKCGSLSHKISLNYSGSGGIPVENQGSWAGTGFDIVVGGAIVRTPVGWPDEMTTMGYNDAAGSTGLPLWSTTNPTFWLNTLSTCDKKNMGDNRLDMIPDMYYVHFDGQSAKMFFDPTGAVFFTPYKPWKLTGNMTTGFAITIENGTR</sequence>
<proteinExistence type="predicted"/>
<evidence type="ECO:0000313" key="1">
    <source>
        <dbReference type="EMBL" id="UPK72482.1"/>
    </source>
</evidence>
<reference evidence="1 2" key="1">
    <citation type="submission" date="2022-04" db="EMBL/GenBank/DDBJ databases">
        <title>The arsenic-methylating capacity of Chitinophaga filiformis YT5 during chitin decomposition.</title>
        <authorList>
            <person name="Chen G."/>
            <person name="Liang Y."/>
        </authorList>
    </citation>
    <scope>NUCLEOTIDE SEQUENCE [LARGE SCALE GENOMIC DNA]</scope>
    <source>
        <strain evidence="1 2">YT5</strain>
    </source>
</reference>
<organism evidence="1 2">
    <name type="scientific">Chitinophaga filiformis</name>
    <name type="common">Myxococcus filiformis</name>
    <name type="synonym">Flexibacter filiformis</name>
    <dbReference type="NCBI Taxonomy" id="104663"/>
    <lineage>
        <taxon>Bacteria</taxon>
        <taxon>Pseudomonadati</taxon>
        <taxon>Bacteroidota</taxon>
        <taxon>Chitinophagia</taxon>
        <taxon>Chitinophagales</taxon>
        <taxon>Chitinophagaceae</taxon>
        <taxon>Chitinophaga</taxon>
    </lineage>
</organism>
<dbReference type="RefSeq" id="WP_247814670.1">
    <property type="nucleotide sequence ID" value="NZ_CP095855.1"/>
</dbReference>
<protein>
    <submittedName>
        <fullName evidence="1">Uncharacterized protein</fullName>
    </submittedName>
</protein>
<name>A0ABY4I9C0_CHIFI</name>
<evidence type="ECO:0000313" key="2">
    <source>
        <dbReference type="Proteomes" id="UP000830198"/>
    </source>
</evidence>
<dbReference type="EMBL" id="CP095855">
    <property type="protein sequence ID" value="UPK72482.1"/>
    <property type="molecule type" value="Genomic_DNA"/>
</dbReference>
<dbReference type="Proteomes" id="UP000830198">
    <property type="component" value="Chromosome"/>
</dbReference>